<proteinExistence type="predicted"/>
<feature type="compositionally biased region" description="Basic and acidic residues" evidence="1">
    <location>
        <begin position="40"/>
        <end position="63"/>
    </location>
</feature>
<comment type="caution">
    <text evidence="2">The sequence shown here is derived from an EMBL/GenBank/DDBJ whole genome shotgun (WGS) entry which is preliminary data.</text>
</comment>
<evidence type="ECO:0000313" key="3">
    <source>
        <dbReference type="Proteomes" id="UP000239874"/>
    </source>
</evidence>
<gene>
    <name evidence="2" type="ORF">C5E45_28280</name>
</gene>
<dbReference type="RefSeq" id="WP_104377815.1">
    <property type="nucleotide sequence ID" value="NZ_PSZC01000026.1"/>
</dbReference>
<dbReference type="EMBL" id="PSZC01000026">
    <property type="protein sequence ID" value="PPJ34917.1"/>
    <property type="molecule type" value="Genomic_DNA"/>
</dbReference>
<reference evidence="2 3" key="1">
    <citation type="submission" date="2018-02" db="EMBL/GenBank/DDBJ databases">
        <title>8 Nocardia nova and 1 Nocardia cyriacigeorgica strain used for evolution to TMP-SMX.</title>
        <authorList>
            <person name="Mehta H."/>
            <person name="Weng J."/>
            <person name="Shamoo Y."/>
        </authorList>
    </citation>
    <scope>NUCLEOTIDE SEQUENCE [LARGE SCALE GENOMIC DNA]</scope>
    <source>
        <strain evidence="2 3">MDA3139</strain>
    </source>
</reference>
<dbReference type="Proteomes" id="UP000239874">
    <property type="component" value="Unassembled WGS sequence"/>
</dbReference>
<name>A0A2S6AI75_9NOCA</name>
<protein>
    <recommendedName>
        <fullName evidence="4">Scaffolding protein</fullName>
    </recommendedName>
</protein>
<dbReference type="AlphaFoldDB" id="A0A2S6AI75"/>
<sequence>MNTDASSPTTEPATAIEPQLPAEPADPDTAGGATEGEGEQADRGNREAARYRRQLRDTEAERDALRERITGYERAEAERLAADVLTDPADLWAAGVKLDDLRSEDGALDAEKVTAAVAGIAEARPHWRRPPTPRPDRRQGGGQHDATGGRRSWSDALRNR</sequence>
<feature type="region of interest" description="Disordered" evidence="1">
    <location>
        <begin position="119"/>
        <end position="160"/>
    </location>
</feature>
<organism evidence="2 3">
    <name type="scientific">Nocardia nova</name>
    <dbReference type="NCBI Taxonomy" id="37330"/>
    <lineage>
        <taxon>Bacteria</taxon>
        <taxon>Bacillati</taxon>
        <taxon>Actinomycetota</taxon>
        <taxon>Actinomycetes</taxon>
        <taxon>Mycobacteriales</taxon>
        <taxon>Nocardiaceae</taxon>
        <taxon>Nocardia</taxon>
    </lineage>
</organism>
<accession>A0A2S6AI75</accession>
<feature type="compositionally biased region" description="Polar residues" evidence="1">
    <location>
        <begin position="1"/>
        <end position="12"/>
    </location>
</feature>
<evidence type="ECO:0000256" key="1">
    <source>
        <dbReference type="SAM" id="MobiDB-lite"/>
    </source>
</evidence>
<evidence type="ECO:0000313" key="2">
    <source>
        <dbReference type="EMBL" id="PPJ34917.1"/>
    </source>
</evidence>
<evidence type="ECO:0008006" key="4">
    <source>
        <dbReference type="Google" id="ProtNLM"/>
    </source>
</evidence>
<dbReference type="OrthoDB" id="3544256at2"/>
<feature type="region of interest" description="Disordered" evidence="1">
    <location>
        <begin position="1"/>
        <end position="63"/>
    </location>
</feature>